<sequence>MRVFQNFGLYPAYVRRLNKLASSASSFSERLQVFLSDSFGACHLLKPVIDGDGDAFFTTGDDVITQRFWATEHGLAANTAPEQVLLSQIEHHRTEIFYNLDPVRYGNDFVKKLPGTVKRSIAWRAAPSGNADFGAYDLLVCNFPTILQSYRDRGWRAEYFAPGHDPEMDGYADNGNRPIDILFVGGYSRHHRKRAEILEAVSELRKGFRVVYHLDRSRLTRLAEVPLGWLLPLNAHRRPKGIRAVSEQPVFGRDLYRAISQAKIVLNGAVDMAGSDRGNMRCWEALGCGALMVSDAGNYPDGMIDGTTIVTYDNAQSAVASIRSLLADQTGLREIAVAGNKMIKSRYSKEAQWNRFIQLCW</sequence>
<keyword evidence="3" id="KW-1185">Reference proteome</keyword>
<comment type="caution">
    <text evidence="2">The sequence shown here is derived from an EMBL/GenBank/DDBJ whole genome shotgun (WGS) entry which is preliminary data.</text>
</comment>
<dbReference type="EMBL" id="JACHBC010000004">
    <property type="protein sequence ID" value="MBB5560685.1"/>
    <property type="molecule type" value="Genomic_DNA"/>
</dbReference>
<evidence type="ECO:0000313" key="2">
    <source>
        <dbReference type="EMBL" id="MBB5560685.1"/>
    </source>
</evidence>
<organism evidence="2 3">
    <name type="scientific">Rhizobium lentis</name>
    <dbReference type="NCBI Taxonomy" id="1138194"/>
    <lineage>
        <taxon>Bacteria</taxon>
        <taxon>Pseudomonadati</taxon>
        <taxon>Pseudomonadota</taxon>
        <taxon>Alphaproteobacteria</taxon>
        <taxon>Hyphomicrobiales</taxon>
        <taxon>Rhizobiaceae</taxon>
        <taxon>Rhizobium/Agrobacterium group</taxon>
        <taxon>Rhizobium</taxon>
    </lineage>
</organism>
<accession>A0A7W8UPQ3</accession>
<gene>
    <name evidence="2" type="ORF">GGI59_002347</name>
</gene>
<dbReference type="InterPro" id="IPR055259">
    <property type="entry name" value="YkvP/CgeB_Glyco_trans-like"/>
</dbReference>
<dbReference type="RefSeq" id="WP_183915988.1">
    <property type="nucleotide sequence ID" value="NZ_JACHBB010000004.1"/>
</dbReference>
<reference evidence="2 3" key="1">
    <citation type="submission" date="2020-08" db="EMBL/GenBank/DDBJ databases">
        <title>Genomic Encyclopedia of Type Strains, Phase IV (KMG-V): Genome sequencing to study the core and pangenomes of soil and plant-associated prokaryotes.</title>
        <authorList>
            <person name="Whitman W."/>
        </authorList>
    </citation>
    <scope>NUCLEOTIDE SEQUENCE [LARGE SCALE GENOMIC DNA]</scope>
    <source>
        <strain evidence="2 3">SEMIA 4034</strain>
    </source>
</reference>
<evidence type="ECO:0000259" key="1">
    <source>
        <dbReference type="Pfam" id="PF13524"/>
    </source>
</evidence>
<name>A0A7W8UPQ3_9HYPH</name>
<protein>
    <recommendedName>
        <fullName evidence="1">Spore protein YkvP/CgeB glycosyl transferase-like domain-containing protein</fullName>
    </recommendedName>
</protein>
<feature type="domain" description="Spore protein YkvP/CgeB glycosyl transferase-like" evidence="1">
    <location>
        <begin position="195"/>
        <end position="356"/>
    </location>
</feature>
<evidence type="ECO:0000313" key="3">
    <source>
        <dbReference type="Proteomes" id="UP000528824"/>
    </source>
</evidence>
<dbReference type="Proteomes" id="UP000528824">
    <property type="component" value="Unassembled WGS sequence"/>
</dbReference>
<proteinExistence type="predicted"/>
<dbReference type="Pfam" id="PF13524">
    <property type="entry name" value="Glyco_trans_1_2"/>
    <property type="match status" value="1"/>
</dbReference>
<dbReference type="AlphaFoldDB" id="A0A7W8UPQ3"/>
<dbReference type="Gene3D" id="3.40.50.2000">
    <property type="entry name" value="Glycogen Phosphorylase B"/>
    <property type="match status" value="1"/>
</dbReference>